<feature type="compositionally biased region" description="Polar residues" evidence="1">
    <location>
        <begin position="7"/>
        <end position="23"/>
    </location>
</feature>
<dbReference type="EMBL" id="FOIB01000003">
    <property type="protein sequence ID" value="SET74465.1"/>
    <property type="molecule type" value="Genomic_DNA"/>
</dbReference>
<evidence type="ECO:0000256" key="1">
    <source>
        <dbReference type="SAM" id="MobiDB-lite"/>
    </source>
</evidence>
<dbReference type="Proteomes" id="UP000321514">
    <property type="component" value="Unassembled WGS sequence"/>
</dbReference>
<dbReference type="STRING" id="1334629.MFUL124B02_25025"/>
<feature type="region of interest" description="Disordered" evidence="1">
    <location>
        <begin position="1"/>
        <end position="39"/>
    </location>
</feature>
<sequence>MSEGRKSPSTAAPTGSQPRTPTNPGMPRTPTSPGMRVMSAARTAPLEKSKQDGPLGKRLAGEASNQALNALSVLKEFAADFSQRDRFFKYKASIVAGWLVMTAASFAIACPGSSVQTGDMDARLVLSDKLDRPSITIWNESKEEWKDVTLIVNGQYRAAVASVGAGEFMTITPKQLMGTSGAAPADLRFETLEMRSHDDSANLTEDLRNEWKRLLAPKQ</sequence>
<organism evidence="3 6">
    <name type="scientific">Myxococcus fulvus</name>
    <dbReference type="NCBI Taxonomy" id="33"/>
    <lineage>
        <taxon>Bacteria</taxon>
        <taxon>Pseudomonadati</taxon>
        <taxon>Myxococcota</taxon>
        <taxon>Myxococcia</taxon>
        <taxon>Myxococcales</taxon>
        <taxon>Cystobacterineae</taxon>
        <taxon>Myxococcaceae</taxon>
        <taxon>Myxococcus</taxon>
    </lineage>
</organism>
<evidence type="ECO:0000313" key="6">
    <source>
        <dbReference type="Proteomes" id="UP000321514"/>
    </source>
</evidence>
<protein>
    <submittedName>
        <fullName evidence="3">Uncharacterized protein</fullName>
    </submittedName>
</protein>
<feature type="transmembrane region" description="Helical" evidence="2">
    <location>
        <begin position="92"/>
        <end position="109"/>
    </location>
</feature>
<dbReference type="AlphaFoldDB" id="A0A511TGM2"/>
<comment type="caution">
    <text evidence="3">The sequence shown here is derived from an EMBL/GenBank/DDBJ whole genome shotgun (WGS) entry which is preliminary data.</text>
</comment>
<dbReference type="RefSeq" id="WP_046714280.1">
    <property type="nucleotide sequence ID" value="NZ_BJXR01000060.1"/>
</dbReference>
<keyword evidence="2" id="KW-0812">Transmembrane</keyword>
<keyword evidence="2" id="KW-1133">Transmembrane helix</keyword>
<evidence type="ECO:0000313" key="5">
    <source>
        <dbReference type="Proteomes" id="UP000183760"/>
    </source>
</evidence>
<dbReference type="Proteomes" id="UP000183760">
    <property type="component" value="Unassembled WGS sequence"/>
</dbReference>
<evidence type="ECO:0000256" key="2">
    <source>
        <dbReference type="SAM" id="Phobius"/>
    </source>
</evidence>
<evidence type="ECO:0000313" key="3">
    <source>
        <dbReference type="EMBL" id="GEN12348.1"/>
    </source>
</evidence>
<reference evidence="3 6" key="2">
    <citation type="submission" date="2019-07" db="EMBL/GenBank/DDBJ databases">
        <title>Whole genome shotgun sequence of Myxococcus fulvus NBRC 100333.</title>
        <authorList>
            <person name="Hosoyama A."/>
            <person name="Uohara A."/>
            <person name="Ohji S."/>
            <person name="Ichikawa N."/>
        </authorList>
    </citation>
    <scope>NUCLEOTIDE SEQUENCE [LARGE SCALE GENOMIC DNA]</scope>
    <source>
        <strain evidence="3 6">NBRC 100333</strain>
    </source>
</reference>
<evidence type="ECO:0000313" key="4">
    <source>
        <dbReference type="EMBL" id="SET74465.1"/>
    </source>
</evidence>
<proteinExistence type="predicted"/>
<keyword evidence="2" id="KW-0472">Membrane</keyword>
<accession>A0A511TGM2</accession>
<keyword evidence="5" id="KW-1185">Reference proteome</keyword>
<gene>
    <name evidence="3" type="ORF">MFU01_73850</name>
    <name evidence="4" type="ORF">SAMN05443572_10332</name>
</gene>
<name>A0A511TGM2_MYXFU</name>
<dbReference type="EMBL" id="BJXR01000060">
    <property type="protein sequence ID" value="GEN12348.1"/>
    <property type="molecule type" value="Genomic_DNA"/>
</dbReference>
<reference evidence="4 5" key="1">
    <citation type="submission" date="2016-10" db="EMBL/GenBank/DDBJ databases">
        <authorList>
            <person name="Varghese N."/>
            <person name="Submissions S."/>
        </authorList>
    </citation>
    <scope>NUCLEOTIDE SEQUENCE [LARGE SCALE GENOMIC DNA]</scope>
    <source>
        <strain evidence="4 5">DSM 16525</strain>
    </source>
</reference>
<dbReference type="OrthoDB" id="5511074at2"/>